<keyword evidence="4" id="KW-1185">Reference proteome</keyword>
<accession>A0ABT7V239</accession>
<feature type="region of interest" description="Disordered" evidence="1">
    <location>
        <begin position="25"/>
        <end position="73"/>
    </location>
</feature>
<reference evidence="3 4" key="3">
    <citation type="submission" date="2023-06" db="EMBL/GenBank/DDBJ databases">
        <authorList>
            <person name="Zeman M."/>
            <person name="Kubasova T."/>
            <person name="Jahodarova E."/>
            <person name="Nykrynova M."/>
            <person name="Rychlik I."/>
        </authorList>
    </citation>
    <scope>NUCLEOTIDE SEQUENCE [LARGE SCALE GENOMIC DNA]</scope>
    <source>
        <strain evidence="3 4">153_Feed</strain>
    </source>
</reference>
<keyword evidence="2" id="KW-0732">Signal</keyword>
<comment type="caution">
    <text evidence="3">The sequence shown here is derived from an EMBL/GenBank/DDBJ whole genome shotgun (WGS) entry which is preliminary data.</text>
</comment>
<organism evidence="3 4">
    <name type="scientific">Thermophilibacter provencensis</name>
    <dbReference type="NCBI Taxonomy" id="1852386"/>
    <lineage>
        <taxon>Bacteria</taxon>
        <taxon>Bacillati</taxon>
        <taxon>Actinomycetota</taxon>
        <taxon>Coriobacteriia</taxon>
        <taxon>Coriobacteriales</taxon>
        <taxon>Atopobiaceae</taxon>
        <taxon>Thermophilibacter</taxon>
    </lineage>
</organism>
<evidence type="ECO:0008006" key="5">
    <source>
        <dbReference type="Google" id="ProtNLM"/>
    </source>
</evidence>
<name>A0ABT7V239_9ACTN</name>
<reference evidence="4" key="2">
    <citation type="submission" date="2023-06" db="EMBL/GenBank/DDBJ databases">
        <title>Identification and characterization of horizontal gene transfer across gut microbiota members of farm animals based on homology search.</title>
        <authorList>
            <person name="Zeman M."/>
            <person name="Kubasova T."/>
            <person name="Jahodarova E."/>
            <person name="Nykrynova M."/>
            <person name="Rychlik I."/>
        </authorList>
    </citation>
    <scope>NUCLEOTIDE SEQUENCE [LARGE SCALE GENOMIC DNA]</scope>
    <source>
        <strain evidence="4">153_Feed</strain>
    </source>
</reference>
<evidence type="ECO:0000313" key="3">
    <source>
        <dbReference type="EMBL" id="MDM8270676.1"/>
    </source>
</evidence>
<dbReference type="Proteomes" id="UP001529256">
    <property type="component" value="Unassembled WGS sequence"/>
</dbReference>
<evidence type="ECO:0000256" key="1">
    <source>
        <dbReference type="SAM" id="MobiDB-lite"/>
    </source>
</evidence>
<evidence type="ECO:0000256" key="2">
    <source>
        <dbReference type="SAM" id="SignalP"/>
    </source>
</evidence>
<feature type="compositionally biased region" description="Acidic residues" evidence="1">
    <location>
        <begin position="31"/>
        <end position="51"/>
    </location>
</feature>
<dbReference type="EMBL" id="JAUDEA010000003">
    <property type="protein sequence ID" value="MDM8270676.1"/>
    <property type="molecule type" value="Genomic_DNA"/>
</dbReference>
<dbReference type="PROSITE" id="PS51257">
    <property type="entry name" value="PROKAR_LIPOPROTEIN"/>
    <property type="match status" value="1"/>
</dbReference>
<reference evidence="3 4" key="1">
    <citation type="submission" date="2023-06" db="EMBL/GenBank/DDBJ databases">
        <title>Identification and characterization of horizontal gene transfer across gut microbiota members of farm animals based on homology search.</title>
        <authorList>
            <person name="Schwarzerova J."/>
            <person name="Nykrynova M."/>
            <person name="Jureckova K."/>
            <person name="Cejkova D."/>
            <person name="Rychlik I."/>
        </authorList>
    </citation>
    <scope>NUCLEOTIDE SEQUENCE [LARGE SCALE GENOMIC DNA]</scope>
    <source>
        <strain evidence="3 4">153_Feed</strain>
    </source>
</reference>
<sequence>MLKMMRGALLAAGAVALTLTGCAPEAPADTPTDDPAQETVVEDVPAEEDGQPETPSNETPAEDEPSEPKDVQPDQAIMDSMTCEAFSPELLEQITLRFGAPQQGVSVLVDDHNLTDDIWWVVVMTHPSPSGQTFIRSAYLTNALQLDYISDGLWIELPSENRWQNVSWEGELLVRGQSALTKAIDFLDTSA</sequence>
<feature type="signal peptide" evidence="2">
    <location>
        <begin position="1"/>
        <end position="28"/>
    </location>
</feature>
<gene>
    <name evidence="3" type="ORF">QUW25_03095</name>
</gene>
<feature type="chain" id="PRO_5046509071" description="Lipoprotein" evidence="2">
    <location>
        <begin position="29"/>
        <end position="191"/>
    </location>
</feature>
<evidence type="ECO:0000313" key="4">
    <source>
        <dbReference type="Proteomes" id="UP001529256"/>
    </source>
</evidence>
<dbReference type="RefSeq" id="WP_289510777.1">
    <property type="nucleotide sequence ID" value="NZ_JAUDEA010000003.1"/>
</dbReference>
<proteinExistence type="predicted"/>
<protein>
    <recommendedName>
        <fullName evidence="5">Lipoprotein</fullName>
    </recommendedName>
</protein>